<keyword evidence="1" id="KW-0378">Hydrolase</keyword>
<dbReference type="SFLD" id="SFLDS00003">
    <property type="entry name" value="Haloacid_Dehalogenase"/>
    <property type="match status" value="1"/>
</dbReference>
<dbReference type="Proteomes" id="UP000246800">
    <property type="component" value="Unassembled WGS sequence"/>
</dbReference>
<evidence type="ECO:0000313" key="1">
    <source>
        <dbReference type="EMBL" id="PWZ77042.1"/>
    </source>
</evidence>
<dbReference type="RefSeq" id="WP_014614736.1">
    <property type="nucleotide sequence ID" value="NZ_BAAFHP010000001.1"/>
</dbReference>
<dbReference type="InterPro" id="IPR023198">
    <property type="entry name" value="PGP-like_dom2"/>
</dbReference>
<protein>
    <submittedName>
        <fullName evidence="1">HAD family hydrolase</fullName>
    </submittedName>
</protein>
<accession>A0A2A4EJ79</accession>
<dbReference type="Gene3D" id="3.40.50.1000">
    <property type="entry name" value="HAD superfamily/HAD-like"/>
    <property type="match status" value="1"/>
</dbReference>
<dbReference type="Gene3D" id="1.10.150.240">
    <property type="entry name" value="Putative phosphatase, domain 2"/>
    <property type="match status" value="1"/>
</dbReference>
<dbReference type="InterPro" id="IPR023214">
    <property type="entry name" value="HAD_sf"/>
</dbReference>
<dbReference type="SFLD" id="SFLDG01129">
    <property type="entry name" value="C1.5:_HAD__Beta-PGM__Phosphata"/>
    <property type="match status" value="1"/>
</dbReference>
<proteinExistence type="predicted"/>
<dbReference type="InterPro" id="IPR041492">
    <property type="entry name" value="HAD_2"/>
</dbReference>
<evidence type="ECO:0000313" key="3">
    <source>
        <dbReference type="Proteomes" id="UP000246800"/>
    </source>
</evidence>
<reference evidence="1 3" key="1">
    <citation type="journal article" date="2018" name="Vet. Microbiol.">
        <title>Clonal diversity and geographic distribution of methicillin-resistant Staphylococcus pseudintermedius from Australian animals: Discovery of novel sequence types.</title>
        <authorList>
            <person name="Worthing K.A."/>
            <person name="Abraham S."/>
            <person name="Coombs G.W."/>
            <person name="Pang S."/>
            <person name="Saputra S."/>
            <person name="Jordan D."/>
            <person name="Trott D.J."/>
            <person name="Norris J.M."/>
        </authorList>
    </citation>
    <scope>NUCLEOTIDE SEQUENCE [LARGE SCALE GENOMIC DNA]</scope>
    <source>
        <strain evidence="1 3">ST525 1</strain>
    </source>
</reference>
<dbReference type="AlphaFoldDB" id="A0A2A4EJ79"/>
<sequence length="232" mass="25965">MISPKWILFDKDGTLIHFDDSWTKIGIQLVNDICDHFKLEDRLAVYQAIGIKDERFEVNSVMNGGTLKDLIAVLQQFTNENIADWVAQRSQTLISQRVPEINLYEGVASLMQRLKAQGYALGIVTSDNHTGVTQFLEETQLTDVFDMVISTNDGQYEKPDIRLLQPLWNRGVRGEDVIMVGDTDNDMLTGKNMKSALNVGVRTGLGQEAKFEAADVVIDHVGLLENVLPKAK</sequence>
<dbReference type="GO" id="GO:0006281">
    <property type="term" value="P:DNA repair"/>
    <property type="evidence" value="ECO:0007669"/>
    <property type="project" value="TreeGrafter"/>
</dbReference>
<dbReference type="Pfam" id="PF13419">
    <property type="entry name" value="HAD_2"/>
    <property type="match status" value="1"/>
</dbReference>
<dbReference type="NCBIfam" id="TIGR01549">
    <property type="entry name" value="HAD-SF-IA-v1"/>
    <property type="match status" value="1"/>
</dbReference>
<name>A0A2A4EJ79_STAPS</name>
<dbReference type="PANTHER" id="PTHR43434">
    <property type="entry name" value="PHOSPHOGLYCOLATE PHOSPHATASE"/>
    <property type="match status" value="1"/>
</dbReference>
<dbReference type="InterPro" id="IPR050155">
    <property type="entry name" value="HAD-like_hydrolase_sf"/>
</dbReference>
<dbReference type="GO" id="GO:0005829">
    <property type="term" value="C:cytosol"/>
    <property type="evidence" value="ECO:0007669"/>
    <property type="project" value="TreeGrafter"/>
</dbReference>
<gene>
    <name evidence="1" type="ORF">DD902_01205</name>
    <name evidence="2" type="ORF">JGZ15_10680</name>
</gene>
<dbReference type="EMBL" id="CP066884">
    <property type="protein sequence ID" value="QQM97900.1"/>
    <property type="molecule type" value="Genomic_DNA"/>
</dbReference>
<evidence type="ECO:0000313" key="2">
    <source>
        <dbReference type="EMBL" id="QQM97900.1"/>
    </source>
</evidence>
<dbReference type="InterPro" id="IPR036412">
    <property type="entry name" value="HAD-like_sf"/>
</dbReference>
<dbReference type="EMBL" id="QEIT01000007">
    <property type="protein sequence ID" value="PWZ77042.1"/>
    <property type="molecule type" value="Genomic_DNA"/>
</dbReference>
<dbReference type="SUPFAM" id="SSF56784">
    <property type="entry name" value="HAD-like"/>
    <property type="match status" value="1"/>
</dbReference>
<reference evidence="2 4" key="2">
    <citation type="submission" date="2020-12" db="EMBL/GenBank/DDBJ databases">
        <title>Whole genome sequencing and de novo assembly of Staphylococcus pseudintermedius: a novel pangenome approach to unravel pathogenesis of canine pyoderma.</title>
        <authorList>
            <person name="Ferrer L."/>
            <person name="Perez D."/>
            <person name="Fonticoba R."/>
            <person name="Vines J."/>
            <person name="Fabregas N."/>
            <person name="Madronero S."/>
            <person name="Meroni G."/>
            <person name="Martino P."/>
            <person name="Martinez S."/>
            <person name="Cusco A."/>
            <person name="Migura L."/>
            <person name="Francino O."/>
        </authorList>
    </citation>
    <scope>NUCLEOTIDE SEQUENCE [LARGE SCALE GENOMIC DNA]</scope>
    <source>
        <strain evidence="2 4">HSP080</strain>
    </source>
</reference>
<dbReference type="Proteomes" id="UP000595859">
    <property type="component" value="Chromosome"/>
</dbReference>
<dbReference type="GO" id="GO:0008967">
    <property type="term" value="F:phosphoglycolate phosphatase activity"/>
    <property type="evidence" value="ECO:0007669"/>
    <property type="project" value="TreeGrafter"/>
</dbReference>
<dbReference type="PANTHER" id="PTHR43434:SF1">
    <property type="entry name" value="PHOSPHOGLYCOLATE PHOSPHATASE"/>
    <property type="match status" value="1"/>
</dbReference>
<evidence type="ECO:0000313" key="4">
    <source>
        <dbReference type="Proteomes" id="UP000595859"/>
    </source>
</evidence>
<dbReference type="InterPro" id="IPR006439">
    <property type="entry name" value="HAD-SF_hydro_IA"/>
</dbReference>
<organism evidence="1 3">
    <name type="scientific">Staphylococcus pseudintermedius</name>
    <dbReference type="NCBI Taxonomy" id="283734"/>
    <lineage>
        <taxon>Bacteria</taxon>
        <taxon>Bacillati</taxon>
        <taxon>Bacillota</taxon>
        <taxon>Bacilli</taxon>
        <taxon>Bacillales</taxon>
        <taxon>Staphylococcaceae</taxon>
        <taxon>Staphylococcus</taxon>
        <taxon>Staphylococcus intermedius group</taxon>
    </lineage>
</organism>